<accession>A0A7C5RRX2</accession>
<keyword evidence="3 6" id="KW-0812">Transmembrane</keyword>
<dbReference type="Pfam" id="PF03631">
    <property type="entry name" value="Virul_fac_BrkB"/>
    <property type="match status" value="1"/>
</dbReference>
<evidence type="ECO:0000256" key="4">
    <source>
        <dbReference type="ARBA" id="ARBA00022989"/>
    </source>
</evidence>
<dbReference type="PANTHER" id="PTHR30213">
    <property type="entry name" value="INNER MEMBRANE PROTEIN YHJD"/>
    <property type="match status" value="1"/>
</dbReference>
<protein>
    <recommendedName>
        <fullName evidence="8">YihY/virulence factor BrkB family protein</fullName>
    </recommendedName>
</protein>
<evidence type="ECO:0008006" key="8">
    <source>
        <dbReference type="Google" id="ProtNLM"/>
    </source>
</evidence>
<name>A0A7C5RRX2_THERO</name>
<dbReference type="PANTHER" id="PTHR30213:SF1">
    <property type="entry name" value="INNER MEMBRANE PROTEIN YHJD"/>
    <property type="match status" value="1"/>
</dbReference>
<keyword evidence="5 6" id="KW-0472">Membrane</keyword>
<dbReference type="EMBL" id="DRWX01000019">
    <property type="protein sequence ID" value="HHM95668.1"/>
    <property type="molecule type" value="Genomic_DNA"/>
</dbReference>
<keyword evidence="2" id="KW-1003">Cell membrane</keyword>
<dbReference type="PIRSF" id="PIRSF035875">
    <property type="entry name" value="RNase_BN"/>
    <property type="match status" value="1"/>
</dbReference>
<feature type="transmembrane region" description="Helical" evidence="6">
    <location>
        <begin position="223"/>
        <end position="249"/>
    </location>
</feature>
<feature type="transmembrane region" description="Helical" evidence="6">
    <location>
        <begin position="12"/>
        <end position="32"/>
    </location>
</feature>
<gene>
    <name evidence="7" type="ORF">ENM21_00395</name>
</gene>
<evidence type="ECO:0000256" key="2">
    <source>
        <dbReference type="ARBA" id="ARBA00022475"/>
    </source>
</evidence>
<comment type="subcellular location">
    <subcellularLocation>
        <location evidence="1">Cell membrane</location>
        <topology evidence="1">Multi-pass membrane protein</topology>
    </subcellularLocation>
</comment>
<feature type="transmembrane region" description="Helical" evidence="6">
    <location>
        <begin position="83"/>
        <end position="103"/>
    </location>
</feature>
<evidence type="ECO:0000313" key="7">
    <source>
        <dbReference type="EMBL" id="HHM95668.1"/>
    </source>
</evidence>
<evidence type="ECO:0000256" key="5">
    <source>
        <dbReference type="ARBA" id="ARBA00023136"/>
    </source>
</evidence>
<evidence type="ECO:0000256" key="6">
    <source>
        <dbReference type="SAM" id="Phobius"/>
    </source>
</evidence>
<feature type="transmembrane region" description="Helical" evidence="6">
    <location>
        <begin position="191"/>
        <end position="211"/>
    </location>
</feature>
<evidence type="ECO:0000256" key="3">
    <source>
        <dbReference type="ARBA" id="ARBA00022692"/>
    </source>
</evidence>
<keyword evidence="4 6" id="KW-1133">Transmembrane helix</keyword>
<comment type="caution">
    <text evidence="7">The sequence shown here is derived from an EMBL/GenBank/DDBJ whole genome shotgun (WGS) entry which is preliminary data.</text>
</comment>
<feature type="transmembrane region" description="Helical" evidence="6">
    <location>
        <begin position="156"/>
        <end position="179"/>
    </location>
</feature>
<proteinExistence type="predicted"/>
<organism evidence="7">
    <name type="scientific">Thermomicrobium roseum</name>
    <dbReference type="NCBI Taxonomy" id="500"/>
    <lineage>
        <taxon>Bacteria</taxon>
        <taxon>Pseudomonadati</taxon>
        <taxon>Thermomicrobiota</taxon>
        <taxon>Thermomicrobia</taxon>
        <taxon>Thermomicrobiales</taxon>
        <taxon>Thermomicrobiaceae</taxon>
        <taxon>Thermomicrobium</taxon>
    </lineage>
</organism>
<dbReference type="GO" id="GO:0005886">
    <property type="term" value="C:plasma membrane"/>
    <property type="evidence" value="ECO:0007669"/>
    <property type="project" value="UniProtKB-SubCell"/>
</dbReference>
<feature type="transmembrane region" description="Helical" evidence="6">
    <location>
        <begin position="124"/>
        <end position="150"/>
    </location>
</feature>
<dbReference type="InterPro" id="IPR017039">
    <property type="entry name" value="Virul_fac_BrkB"/>
</dbReference>
<sequence>MGAYTRFAQRNGTLYSAATAYAAVLSLGPFLLSMAMLGGLLLHGTITPGAIVEWTSSQFPQTADLAPLLLAVLERQAQATNGLLAFGSSLLSLWTATFLGRTLRHALRAVTAPALSGDPLHDRLAGISATFIALFAAIAWIGILGIAGGLLVQQPFLWRSLLGLGTSWLVFVALYLFLLPGGRRPSRAITLSGFLAAIAWEVTKAILAVFARGIGHSSEVYGLLSALVALLLAANAAALITLYGATLAVTLDDQRFHRAEQST</sequence>
<reference evidence="7" key="1">
    <citation type="journal article" date="2020" name="mSystems">
        <title>Genome- and Community-Level Interaction Insights into Carbon Utilization and Element Cycling Functions of Hydrothermarchaeota in Hydrothermal Sediment.</title>
        <authorList>
            <person name="Zhou Z."/>
            <person name="Liu Y."/>
            <person name="Xu W."/>
            <person name="Pan J."/>
            <person name="Luo Z.H."/>
            <person name="Li M."/>
        </authorList>
    </citation>
    <scope>NUCLEOTIDE SEQUENCE [LARGE SCALE GENOMIC DNA]</scope>
    <source>
        <strain evidence="7">SpSt-1065</strain>
    </source>
</reference>
<evidence type="ECO:0000256" key="1">
    <source>
        <dbReference type="ARBA" id="ARBA00004651"/>
    </source>
</evidence>
<dbReference type="AlphaFoldDB" id="A0A7C5RRX2"/>